<dbReference type="PANTHER" id="PTHR43895:SF32">
    <property type="entry name" value="SERINE_THREONINE-PROTEIN KINASE CHK1"/>
    <property type="match status" value="1"/>
</dbReference>
<dbReference type="AlphaFoldDB" id="G0U5I7"/>
<keyword evidence="6" id="KW-0067">ATP-binding</keyword>
<dbReference type="EMBL" id="HE573026">
    <property type="protein sequence ID" value="CCC51138.1"/>
    <property type="molecule type" value="Genomic_DNA"/>
</dbReference>
<evidence type="ECO:0000256" key="4">
    <source>
        <dbReference type="ARBA" id="ARBA00022741"/>
    </source>
</evidence>
<feature type="domain" description="Protein kinase" evidence="9">
    <location>
        <begin position="40"/>
        <end position="337"/>
    </location>
</feature>
<reference evidence="10" key="1">
    <citation type="journal article" date="2012" name="Proc. Natl. Acad. Sci. U.S.A.">
        <title>Antigenic diversity is generated by distinct evolutionary mechanisms in African trypanosome species.</title>
        <authorList>
            <person name="Jackson A.P."/>
            <person name="Berry A."/>
            <person name="Aslett M."/>
            <person name="Allison H.C."/>
            <person name="Burton P."/>
            <person name="Vavrova-Anderson J."/>
            <person name="Brown R."/>
            <person name="Browne H."/>
            <person name="Corton N."/>
            <person name="Hauser H."/>
            <person name="Gamble J."/>
            <person name="Gilderthorp R."/>
            <person name="Marcello L."/>
            <person name="McQuillan J."/>
            <person name="Otto T.D."/>
            <person name="Quail M.A."/>
            <person name="Sanders M.J."/>
            <person name="van Tonder A."/>
            <person name="Ginger M.L."/>
            <person name="Field M.C."/>
            <person name="Barry J.D."/>
            <person name="Hertz-Fowler C."/>
            <person name="Berriman M."/>
        </authorList>
    </citation>
    <scope>NUCLEOTIDE SEQUENCE</scope>
    <source>
        <strain evidence="10">Y486</strain>
    </source>
</reference>
<organism evidence="10">
    <name type="scientific">Trypanosoma vivax (strain Y486)</name>
    <dbReference type="NCBI Taxonomy" id="1055687"/>
    <lineage>
        <taxon>Eukaryota</taxon>
        <taxon>Discoba</taxon>
        <taxon>Euglenozoa</taxon>
        <taxon>Kinetoplastea</taxon>
        <taxon>Metakinetoplastina</taxon>
        <taxon>Trypanosomatida</taxon>
        <taxon>Trypanosomatidae</taxon>
        <taxon>Trypanosoma</taxon>
        <taxon>Duttonella</taxon>
    </lineage>
</organism>
<comment type="catalytic activity">
    <reaction evidence="8">
        <text>L-seryl-[protein] + ATP = O-phospho-L-seryl-[protein] + ADP + H(+)</text>
        <dbReference type="Rhea" id="RHEA:17989"/>
        <dbReference type="Rhea" id="RHEA-COMP:9863"/>
        <dbReference type="Rhea" id="RHEA-COMP:11604"/>
        <dbReference type="ChEBI" id="CHEBI:15378"/>
        <dbReference type="ChEBI" id="CHEBI:29999"/>
        <dbReference type="ChEBI" id="CHEBI:30616"/>
        <dbReference type="ChEBI" id="CHEBI:83421"/>
        <dbReference type="ChEBI" id="CHEBI:456216"/>
        <dbReference type="EC" id="2.7.11.1"/>
    </reaction>
</comment>
<dbReference type="InterPro" id="IPR011009">
    <property type="entry name" value="Kinase-like_dom_sf"/>
</dbReference>
<dbReference type="PROSITE" id="PS50011">
    <property type="entry name" value="PROTEIN_KINASE_DOM"/>
    <property type="match status" value="1"/>
</dbReference>
<evidence type="ECO:0000256" key="3">
    <source>
        <dbReference type="ARBA" id="ARBA00022679"/>
    </source>
</evidence>
<dbReference type="GO" id="GO:0004674">
    <property type="term" value="F:protein serine/threonine kinase activity"/>
    <property type="evidence" value="ECO:0007669"/>
    <property type="project" value="UniProtKB-KW"/>
</dbReference>
<dbReference type="Pfam" id="PF00069">
    <property type="entry name" value="Pkinase"/>
    <property type="match status" value="1"/>
</dbReference>
<keyword evidence="2" id="KW-0723">Serine/threonine-protein kinase</keyword>
<evidence type="ECO:0000256" key="2">
    <source>
        <dbReference type="ARBA" id="ARBA00022527"/>
    </source>
</evidence>
<gene>
    <name evidence="10" type="ORF">TVY486_1001910</name>
</gene>
<dbReference type="SUPFAM" id="SSF56112">
    <property type="entry name" value="Protein kinase-like (PK-like)"/>
    <property type="match status" value="1"/>
</dbReference>
<keyword evidence="3" id="KW-0808">Transferase</keyword>
<evidence type="ECO:0000259" key="9">
    <source>
        <dbReference type="PROSITE" id="PS50011"/>
    </source>
</evidence>
<dbReference type="OMA" id="CGSKHYA"/>
<dbReference type="InterPro" id="IPR000719">
    <property type="entry name" value="Prot_kinase_dom"/>
</dbReference>
<evidence type="ECO:0000256" key="7">
    <source>
        <dbReference type="ARBA" id="ARBA00047899"/>
    </source>
</evidence>
<keyword evidence="4" id="KW-0547">Nucleotide-binding</keyword>
<dbReference type="Gene3D" id="3.30.200.20">
    <property type="entry name" value="Phosphorylase Kinase, domain 1"/>
    <property type="match status" value="1"/>
</dbReference>
<dbReference type="GO" id="GO:0005524">
    <property type="term" value="F:ATP binding"/>
    <property type="evidence" value="ECO:0007669"/>
    <property type="project" value="UniProtKB-KW"/>
</dbReference>
<dbReference type="VEuPathDB" id="TriTrypDB:TvY486_1001910"/>
<keyword evidence="5 10" id="KW-0418">Kinase</keyword>
<evidence type="ECO:0000256" key="8">
    <source>
        <dbReference type="ARBA" id="ARBA00048679"/>
    </source>
</evidence>
<sequence>MDLVVDVPVAVRIDESARSDLLEDPGEGVEDTYGLTLAGYTHICQVSRSDKHVTLTARSRTTKELVRIRVYALECLRRSASLRDRVERSVLVGRMAQHPRIVRGFPAFVSRSDLFVVEEHCIGGDLLTAVKSKCRCGAAGMSPAKKSPCMSTCFPMDFVRSVMRDVTCALHYLHNTCGVAHRGIKLESIFLDGSGRAKLGHLSSCAAVRASRGDDKSLTLHLCCAPQHYVAPEVVLSKSYDGELVDVWAAGVVLFVLLTCRFPFVRDSSGHTPDRANVEDDKLQFLRDVCCADDLLSAHPALARVPDPLAVDLVRNMLRVSCKSRLTVEEVLQHPFLT</sequence>
<evidence type="ECO:0000256" key="1">
    <source>
        <dbReference type="ARBA" id="ARBA00012513"/>
    </source>
</evidence>
<dbReference type="Gene3D" id="1.10.510.10">
    <property type="entry name" value="Transferase(Phosphotransferase) domain 1"/>
    <property type="match status" value="1"/>
</dbReference>
<dbReference type="SMART" id="SM00220">
    <property type="entry name" value="S_TKc"/>
    <property type="match status" value="1"/>
</dbReference>
<evidence type="ECO:0000313" key="10">
    <source>
        <dbReference type="EMBL" id="CCC51138.1"/>
    </source>
</evidence>
<protein>
    <recommendedName>
        <fullName evidence="1">non-specific serine/threonine protein kinase</fullName>
        <ecNumber evidence="1">2.7.11.1</ecNumber>
    </recommendedName>
</protein>
<evidence type="ECO:0000256" key="5">
    <source>
        <dbReference type="ARBA" id="ARBA00022777"/>
    </source>
</evidence>
<dbReference type="EC" id="2.7.11.1" evidence="1"/>
<dbReference type="GO" id="GO:0007165">
    <property type="term" value="P:signal transduction"/>
    <property type="evidence" value="ECO:0007669"/>
    <property type="project" value="TreeGrafter"/>
</dbReference>
<name>G0U5I7_TRYVY</name>
<accession>G0U5I7</accession>
<evidence type="ECO:0000256" key="6">
    <source>
        <dbReference type="ARBA" id="ARBA00022840"/>
    </source>
</evidence>
<dbReference type="PANTHER" id="PTHR43895">
    <property type="entry name" value="CALCIUM/CALMODULIN-DEPENDENT PROTEIN KINASE KINASE-RELATED"/>
    <property type="match status" value="1"/>
</dbReference>
<proteinExistence type="predicted"/>
<comment type="catalytic activity">
    <reaction evidence="7">
        <text>L-threonyl-[protein] + ATP = O-phospho-L-threonyl-[protein] + ADP + H(+)</text>
        <dbReference type="Rhea" id="RHEA:46608"/>
        <dbReference type="Rhea" id="RHEA-COMP:11060"/>
        <dbReference type="Rhea" id="RHEA-COMP:11605"/>
        <dbReference type="ChEBI" id="CHEBI:15378"/>
        <dbReference type="ChEBI" id="CHEBI:30013"/>
        <dbReference type="ChEBI" id="CHEBI:30616"/>
        <dbReference type="ChEBI" id="CHEBI:61977"/>
        <dbReference type="ChEBI" id="CHEBI:456216"/>
        <dbReference type="EC" id="2.7.11.1"/>
    </reaction>
</comment>